<reference evidence="4" key="1">
    <citation type="submission" date="2022-10" db="EMBL/GenBank/DDBJ databases">
        <title>Chitinophaga sp. nov., isolated from soil.</title>
        <authorList>
            <person name="Jeon C.O."/>
        </authorList>
    </citation>
    <scope>NUCLEOTIDE SEQUENCE</scope>
    <source>
        <strain evidence="4">R8</strain>
    </source>
</reference>
<dbReference type="Pfam" id="PF16344">
    <property type="entry name" value="FecR_C"/>
    <property type="match status" value="1"/>
</dbReference>
<keyword evidence="1" id="KW-0812">Transmembrane</keyword>
<evidence type="ECO:0000256" key="1">
    <source>
        <dbReference type="SAM" id="Phobius"/>
    </source>
</evidence>
<dbReference type="RefSeq" id="WP_264281820.1">
    <property type="nucleotide sequence ID" value="NZ_CP107006.1"/>
</dbReference>
<dbReference type="PANTHER" id="PTHR30273:SF2">
    <property type="entry name" value="PROTEIN FECR"/>
    <property type="match status" value="1"/>
</dbReference>
<sequence length="388" mass="43574">MDIQQLRELLARYASDSLSEPERQLLLQYMNDAELRPLIETILEETFIQSEYSTPEPAARGERFTRLLHERMHPVKRLSTRRFYWPAAAAVALLLAAGAWYWSTHPTQSTTTVAQSKKDIQPGRNGAILTLADGAEIVLDSLQNGLVAQQQGSQVMLANGQLQYNSQGQTEGELQYNTISTPKGRQFRLLLPDGSAVWLNAASSIRYPTAFTNKERRVTITGEAYFEVAQHANQPFFISVNNQQEVAVLGTDFNINAYTNESYIQTTLLNGSVSVKAAGKAVVLQPGQQAQLAHSGTSALTVQTDVDTDRVLAWKNGAFNFDQLTLEESMRLLERWYDIDVVYEHGVPDIRFGGEIDRNVSLEELLKILGRTKLKFRIEENRKLVIIK</sequence>
<proteinExistence type="predicted"/>
<dbReference type="InterPro" id="IPR006860">
    <property type="entry name" value="FecR"/>
</dbReference>
<keyword evidence="1" id="KW-0472">Membrane</keyword>
<feature type="domain" description="Protein FecR C-terminal" evidence="3">
    <location>
        <begin position="319"/>
        <end position="382"/>
    </location>
</feature>
<dbReference type="InterPro" id="IPR012373">
    <property type="entry name" value="Ferrdict_sens_TM"/>
</dbReference>
<gene>
    <name evidence="4" type="ORF">MKQ68_01780</name>
</gene>
<dbReference type="PANTHER" id="PTHR30273">
    <property type="entry name" value="PERIPLASMIC SIGNAL SENSOR AND SIGMA FACTOR ACTIVATOR FECR-RELATED"/>
    <property type="match status" value="1"/>
</dbReference>
<evidence type="ECO:0000313" key="4">
    <source>
        <dbReference type="EMBL" id="UYQ93823.1"/>
    </source>
</evidence>
<dbReference type="Gene3D" id="2.60.120.1440">
    <property type="match status" value="1"/>
</dbReference>
<protein>
    <submittedName>
        <fullName evidence="4">FecR domain-containing protein</fullName>
    </submittedName>
</protein>
<dbReference type="InterPro" id="IPR032508">
    <property type="entry name" value="FecR_C"/>
</dbReference>
<accession>A0ABY6J2M4</accession>
<evidence type="ECO:0000259" key="3">
    <source>
        <dbReference type="Pfam" id="PF16344"/>
    </source>
</evidence>
<evidence type="ECO:0000259" key="2">
    <source>
        <dbReference type="Pfam" id="PF04773"/>
    </source>
</evidence>
<keyword evidence="1" id="KW-1133">Transmembrane helix</keyword>
<dbReference type="Gene3D" id="3.55.50.30">
    <property type="match status" value="1"/>
</dbReference>
<evidence type="ECO:0000313" key="5">
    <source>
        <dbReference type="Proteomes" id="UP001162741"/>
    </source>
</evidence>
<feature type="transmembrane region" description="Helical" evidence="1">
    <location>
        <begin position="83"/>
        <end position="102"/>
    </location>
</feature>
<dbReference type="Pfam" id="PF04773">
    <property type="entry name" value="FecR"/>
    <property type="match status" value="1"/>
</dbReference>
<keyword evidence="5" id="KW-1185">Reference proteome</keyword>
<feature type="domain" description="FecR protein" evidence="2">
    <location>
        <begin position="178"/>
        <end position="273"/>
    </location>
</feature>
<dbReference type="EMBL" id="CP107006">
    <property type="protein sequence ID" value="UYQ93823.1"/>
    <property type="molecule type" value="Genomic_DNA"/>
</dbReference>
<dbReference type="Proteomes" id="UP001162741">
    <property type="component" value="Chromosome"/>
</dbReference>
<organism evidence="4 5">
    <name type="scientific">Chitinophaga horti</name>
    <dbReference type="NCBI Taxonomy" id="2920382"/>
    <lineage>
        <taxon>Bacteria</taxon>
        <taxon>Pseudomonadati</taxon>
        <taxon>Bacteroidota</taxon>
        <taxon>Chitinophagia</taxon>
        <taxon>Chitinophagales</taxon>
        <taxon>Chitinophagaceae</taxon>
        <taxon>Chitinophaga</taxon>
    </lineage>
</organism>
<name>A0ABY6J2M4_9BACT</name>